<sequence>MFEVVVAVVNVVARHGHHAVLISPFPVASKAVAPQLLFGQRIGSAFAVCVSALGSTDRPGRATAAAFVHSVISRARRRAEDAPLERPPQSSKGQRRSGEPLCGGDAWLAETKAGRRPWWQKRRADRLLESKQDKTIDEKETNASDMIKKTKRPTRGRKREKLGTGAGWSHGRGAFGPWRADILQCCSIRRSPAWCLKRLCPRVALCVSSGLLSTWECASFTLFGSRASPLRKFVRCSSSIADSCLAQVGGRLVSLRKTSTNPSSFSSSSSATTRHLRVSKR</sequence>
<organism evidence="2 3">
    <name type="scientific">Phyllosticta citrichinensis</name>
    <dbReference type="NCBI Taxonomy" id="1130410"/>
    <lineage>
        <taxon>Eukaryota</taxon>
        <taxon>Fungi</taxon>
        <taxon>Dikarya</taxon>
        <taxon>Ascomycota</taxon>
        <taxon>Pezizomycotina</taxon>
        <taxon>Dothideomycetes</taxon>
        <taxon>Dothideomycetes incertae sedis</taxon>
        <taxon>Botryosphaeriales</taxon>
        <taxon>Phyllostictaceae</taxon>
        <taxon>Phyllosticta</taxon>
    </lineage>
</organism>
<comment type="caution">
    <text evidence="2">The sequence shown here is derived from an EMBL/GenBank/DDBJ whole genome shotgun (WGS) entry which is preliminary data.</text>
</comment>
<protein>
    <submittedName>
        <fullName evidence="2">Uncharacterized protein</fullName>
    </submittedName>
</protein>
<reference evidence="2 3" key="1">
    <citation type="journal article" date="2022" name="G3 (Bethesda)">
        <title>Enemy or ally: a genomic approach to elucidate the lifestyle of Phyllosticta citrichinaensis.</title>
        <authorList>
            <person name="Buijs V.A."/>
            <person name="Groenewald J.Z."/>
            <person name="Haridas S."/>
            <person name="LaButti K.M."/>
            <person name="Lipzen A."/>
            <person name="Martin F.M."/>
            <person name="Barry K."/>
            <person name="Grigoriev I.V."/>
            <person name="Crous P.W."/>
            <person name="Seidl M.F."/>
        </authorList>
    </citation>
    <scope>NUCLEOTIDE SEQUENCE [LARGE SCALE GENOMIC DNA]</scope>
    <source>
        <strain evidence="2 3">CBS 129764</strain>
    </source>
</reference>
<feature type="region of interest" description="Disordered" evidence="1">
    <location>
        <begin position="77"/>
        <end position="102"/>
    </location>
</feature>
<keyword evidence="3" id="KW-1185">Reference proteome</keyword>
<gene>
    <name evidence="2" type="ORF">IWX90DRAFT_323498</name>
</gene>
<feature type="compositionally biased region" description="Low complexity" evidence="1">
    <location>
        <begin position="258"/>
        <end position="273"/>
    </location>
</feature>
<proteinExistence type="predicted"/>
<evidence type="ECO:0000313" key="3">
    <source>
        <dbReference type="Proteomes" id="UP001456524"/>
    </source>
</evidence>
<dbReference type="Proteomes" id="UP001456524">
    <property type="component" value="Unassembled WGS sequence"/>
</dbReference>
<feature type="region of interest" description="Disordered" evidence="1">
    <location>
        <begin position="258"/>
        <end position="281"/>
    </location>
</feature>
<dbReference type="EMBL" id="JBBWUH010000009">
    <property type="protein sequence ID" value="KAK8157413.1"/>
    <property type="molecule type" value="Genomic_DNA"/>
</dbReference>
<evidence type="ECO:0000256" key="1">
    <source>
        <dbReference type="SAM" id="MobiDB-lite"/>
    </source>
</evidence>
<evidence type="ECO:0000313" key="2">
    <source>
        <dbReference type="EMBL" id="KAK8157413.1"/>
    </source>
</evidence>
<accession>A0ABR1XJS2</accession>
<name>A0ABR1XJS2_9PEZI</name>